<evidence type="ECO:0000313" key="3">
    <source>
        <dbReference type="EMBL" id="QDZ24695.1"/>
    </source>
</evidence>
<dbReference type="InterPro" id="IPR003607">
    <property type="entry name" value="HD/PDEase_dom"/>
</dbReference>
<reference evidence="2" key="2">
    <citation type="submission" date="2021-01" db="EMBL/GenBank/DDBJ databases">
        <authorList>
            <person name="Corre E."/>
            <person name="Pelletier E."/>
            <person name="Niang G."/>
            <person name="Scheremetjew M."/>
            <person name="Finn R."/>
            <person name="Kale V."/>
            <person name="Holt S."/>
            <person name="Cochrane G."/>
            <person name="Meng A."/>
            <person name="Brown T."/>
            <person name="Cohen L."/>
        </authorList>
    </citation>
    <scope>NUCLEOTIDE SEQUENCE</scope>
    <source>
        <strain evidence="2">CCMP1205</strain>
    </source>
</reference>
<organism evidence="3 4">
    <name type="scientific">Chloropicon primus</name>
    <dbReference type="NCBI Taxonomy" id="1764295"/>
    <lineage>
        <taxon>Eukaryota</taxon>
        <taxon>Viridiplantae</taxon>
        <taxon>Chlorophyta</taxon>
        <taxon>Chloropicophyceae</taxon>
        <taxon>Chloropicales</taxon>
        <taxon>Chloropicaceae</taxon>
        <taxon>Chloropicon</taxon>
    </lineage>
</organism>
<dbReference type="InterPro" id="IPR006674">
    <property type="entry name" value="HD_domain"/>
</dbReference>
<dbReference type="EMBL" id="CP031047">
    <property type="protein sequence ID" value="QDZ24695.1"/>
    <property type="molecule type" value="Genomic_DNA"/>
</dbReference>
<dbReference type="OrthoDB" id="16547at2759"/>
<keyword evidence="3" id="KW-0378">Hydrolase</keyword>
<name>A0A5B8MYI4_9CHLO</name>
<dbReference type="Gene3D" id="1.10.3210.50">
    <property type="match status" value="1"/>
</dbReference>
<dbReference type="SUPFAM" id="SSF109604">
    <property type="entry name" value="HD-domain/PDEase-like"/>
    <property type="match status" value="1"/>
</dbReference>
<evidence type="ECO:0000313" key="2">
    <source>
        <dbReference type="EMBL" id="CAD9713394.1"/>
    </source>
</evidence>
<evidence type="ECO:0000313" key="4">
    <source>
        <dbReference type="Proteomes" id="UP000316726"/>
    </source>
</evidence>
<dbReference type="EMBL" id="HBHL01003592">
    <property type="protein sequence ID" value="CAD9713394.1"/>
    <property type="molecule type" value="Transcribed_RNA"/>
</dbReference>
<dbReference type="GO" id="GO:0016787">
    <property type="term" value="F:hydrolase activity"/>
    <property type="evidence" value="ECO:0007669"/>
    <property type="project" value="UniProtKB-KW"/>
</dbReference>
<reference evidence="3 4" key="1">
    <citation type="submission" date="2018-07" db="EMBL/GenBank/DDBJ databases">
        <title>The complete nuclear genome of the prasinophyte Chloropicon primus (CCMP1205).</title>
        <authorList>
            <person name="Pombert J.-F."/>
            <person name="Otis C."/>
            <person name="Turmel M."/>
            <person name="Lemieux C."/>
        </authorList>
    </citation>
    <scope>NUCLEOTIDE SEQUENCE [LARGE SCALE GENOMIC DNA]</scope>
    <source>
        <strain evidence="3 4">CCMP1205</strain>
    </source>
</reference>
<dbReference type="PANTHER" id="PTHR33594:SF1">
    <property type="entry name" value="HD_PDEASE DOMAIN-CONTAINING PROTEIN"/>
    <property type="match status" value="1"/>
</dbReference>
<dbReference type="Pfam" id="PF01966">
    <property type="entry name" value="HD"/>
    <property type="match status" value="1"/>
</dbReference>
<dbReference type="AlphaFoldDB" id="A0A5B8MYI4"/>
<sequence length="251" mass="28431">MVSSRTVQDLKRPRKEKGIISSSSSSSVVDLTSTFVKDLFQAESFDGSHDWHHILRVRKNVVDIARHEGLTERQALVVEVIALLHDVADTKYAGHEDRQAQLDKFIDDKVKGGLLMEKEKELIHFVIRNMSFKDESKGSCEGYELPLELKVVQDADRLDAIGAVGIARCFMFGGSRNSTIIDWRPMNNDGDAKDCNETGILYKTCVGHFYEKLLKLKGMMKTERGKALAEERHTVMVNFLEQIEKECDVRA</sequence>
<dbReference type="Proteomes" id="UP000316726">
    <property type="component" value="Chromosome 14"/>
</dbReference>
<accession>A0A5B8MYI4</accession>
<protein>
    <submittedName>
        <fullName evidence="3">Putative phosphohydrolase</fullName>
    </submittedName>
</protein>
<keyword evidence="4" id="KW-1185">Reference proteome</keyword>
<dbReference type="STRING" id="1764295.A0A5B8MYI4"/>
<dbReference type="SMART" id="SM00471">
    <property type="entry name" value="HDc"/>
    <property type="match status" value="1"/>
</dbReference>
<dbReference type="PANTHER" id="PTHR33594">
    <property type="entry name" value="SUPERFAMILY HYDROLASE, PUTATIVE (AFU_ORTHOLOGUE AFUA_1G03035)-RELATED"/>
    <property type="match status" value="1"/>
</dbReference>
<dbReference type="CDD" id="cd00077">
    <property type="entry name" value="HDc"/>
    <property type="match status" value="1"/>
</dbReference>
<feature type="domain" description="HD/PDEase" evidence="1">
    <location>
        <begin position="46"/>
        <end position="170"/>
    </location>
</feature>
<gene>
    <name evidence="3" type="ORF">A3770_14p72130</name>
    <name evidence="2" type="ORF">CPRI1469_LOCUS2244</name>
</gene>
<evidence type="ECO:0000259" key="1">
    <source>
        <dbReference type="SMART" id="SM00471"/>
    </source>
</evidence>
<proteinExistence type="predicted"/>